<reference evidence="2 3" key="1">
    <citation type="submission" date="2018-11" db="EMBL/GenBank/DDBJ databases">
        <authorList>
            <person name="Zhou Z."/>
            <person name="Wang G."/>
        </authorList>
    </citation>
    <scope>NUCLEOTIDE SEQUENCE [LARGE SCALE GENOMIC DNA]</scope>
    <source>
        <strain evidence="2 3">KCTC52004</strain>
    </source>
</reference>
<gene>
    <name evidence="2" type="ORF">EHT25_21995</name>
</gene>
<keyword evidence="3" id="KW-1185">Reference proteome</keyword>
<sequence length="1442" mass="150921">MPSSPTFERFVITVGRFVIVFLRQPLYFSWVKNHLPSMKKLLFLVLAQLLGYLVRAQPGTLDPTFSGNGKAFTRFSATPMMEHKTNFAYAMAIQSDGKPVVVGGTTPESGQGAFAVARYNTNGSLDETFGKGGKVASFLSNNDDGAYAVAIQPDGKIVAGGYSRAATAPSHFALVRYLANGSPDPDFGEDGVVISEAVVGLIYGITLQTVGGETKIVAVGEANGKFPIVRYNANGTLDTGFGSAGTGVILTDFPEGHATSDAVAIGPDNKIYVLGSAGGPTVLARITEAGVLDTGFGGGDGYTFPELGDQTIGYSLEFHDNKIYIGGTRDPDFLVARLTVEGNLDTDFSGDGIVTTAVGANQSVSGGYLQVQPDGRLVIGGDITDQDGVYRTAVVRFLSDGTLDATFDGPSLDGNGIVVFDVDESLNTSSYTLKTFNNRIYIAGEINTTRTRAFVVRLAENGNLDTDFSGDGKSSFAWSTTLPQVDYNINYATAMAIQPDGKPVVAGESYVEGGTNFTPFALARFKTDGSLDETFGQGGKVTTFLRNGSNGPTAVAIQPDGKIVVGGYAPGGSGESRFALVRYLANGSPDPDFGQGGVVVSESLPGEIYGLALQQVNGETKIVVAGYGNGKFPVARYNANGTLDTGFGPTGTGIVLTDNGGYATAVMIGPDNKIYVMGSISPQLILARFTANGVLDPDFGGGDGYTLFQVGDNVNGYSMDIHNGKIYVGGTSVRDFLIVRFTSTGDLDLDFSGDGYVTTSVDGGGDGGYLQVLPDGRIVLAGDSYPGSQIRSVVLRYLADGTLDETFDGSSNGNGKVVFDFSGSNDGIVNTLKIFGNRIYLAGEIYTGPDEEFAIAALINTGVGVTQSPTPPSATVCQGGSTSTFIQATGDGLTYKWYKGAASTTSGVEVTGQTSATLVLTDLQTVGTETYYARVIGSDNSEAWSSAFTVQTLAAPTVSFSQGNPTPLTVTQNTPSVVLTLNGCSGGTLSWNGPGGPSSSTSISIGTGTIGTQLYSATCTAGICQQVTSATVVVAAPTATGSYDGFIYGADCSSFRGWAWDRNKPNTVISVDILDGSNVLATIPANEFRQDLKDAGKGNGIHAFRWTIPTELKDGQQHYLSARVSSSSFILKDSPKALICEGGTVPPPANKPPVAPTVTPLTAQQGVNFTTTLPAFTDPEGSTLSYSLVSLPAGLTFTSATRQINGIPTASGIFVLTYSATDGKGATNSVSFNLMVNPAATTPVTGSFEGYLDKVECGTIRGWVWDRNKPNAPLTLEFYTGSTVWGSVVANIYRTDLKDAGKGNGAHAYSFEVPAVLKDNTTRLIRARVSGSTYDLKDSGKPLTCAPPVPTRLSAETGSELAVTLLGNPVSDQLRVEIRGVEGQPLQMQLTDASGRVVRQYAIEAAKPVEQFSFPVSQQPAGLLFLRVSTLEQNRTLKVVKR</sequence>
<dbReference type="Pfam" id="PF17963">
    <property type="entry name" value="Big_9"/>
    <property type="match status" value="1"/>
</dbReference>
<dbReference type="Pfam" id="PF17164">
    <property type="entry name" value="DUF5122"/>
    <property type="match status" value="12"/>
</dbReference>
<comment type="caution">
    <text evidence="2">The sequence shown here is derived from an EMBL/GenBank/DDBJ whole genome shotgun (WGS) entry which is preliminary data.</text>
</comment>
<feature type="domain" description="Dystroglycan-type cadherin-like" evidence="1">
    <location>
        <begin position="1153"/>
        <end position="1243"/>
    </location>
</feature>
<dbReference type="SUPFAM" id="SSF49313">
    <property type="entry name" value="Cadherin-like"/>
    <property type="match status" value="1"/>
</dbReference>
<dbReference type="Gene3D" id="2.60.40.10">
    <property type="entry name" value="Immunoglobulins"/>
    <property type="match status" value="1"/>
</dbReference>
<evidence type="ECO:0000313" key="2">
    <source>
        <dbReference type="EMBL" id="RRB00866.1"/>
    </source>
</evidence>
<evidence type="ECO:0000313" key="3">
    <source>
        <dbReference type="Proteomes" id="UP000271925"/>
    </source>
</evidence>
<dbReference type="SUPFAM" id="SSF63829">
    <property type="entry name" value="Calcium-dependent phosphotriesterase"/>
    <property type="match status" value="2"/>
</dbReference>
<dbReference type="Gene3D" id="2.80.10.50">
    <property type="match status" value="5"/>
</dbReference>
<dbReference type="GO" id="GO:0016020">
    <property type="term" value="C:membrane"/>
    <property type="evidence" value="ECO:0007669"/>
    <property type="project" value="InterPro"/>
</dbReference>
<name>A0A3P1BIY6_9BACT</name>
<dbReference type="GO" id="GO:0005509">
    <property type="term" value="F:calcium ion binding"/>
    <property type="evidence" value="ECO:0007669"/>
    <property type="project" value="InterPro"/>
</dbReference>
<evidence type="ECO:0000259" key="1">
    <source>
        <dbReference type="SMART" id="SM00736"/>
    </source>
</evidence>
<organism evidence="2 3">
    <name type="scientific">Larkinella rosea</name>
    <dbReference type="NCBI Taxonomy" id="2025312"/>
    <lineage>
        <taxon>Bacteria</taxon>
        <taxon>Pseudomonadati</taxon>
        <taxon>Bacteroidota</taxon>
        <taxon>Cytophagia</taxon>
        <taxon>Cytophagales</taxon>
        <taxon>Spirosomataceae</taxon>
        <taxon>Larkinella</taxon>
    </lineage>
</organism>
<accession>A0A3P1BIY6</accession>
<dbReference type="InterPro" id="IPR015919">
    <property type="entry name" value="Cadherin-like_sf"/>
</dbReference>
<dbReference type="SMART" id="SM00736">
    <property type="entry name" value="CADG"/>
    <property type="match status" value="1"/>
</dbReference>
<proteinExistence type="predicted"/>
<dbReference type="InterPro" id="IPR006644">
    <property type="entry name" value="Cadg"/>
</dbReference>
<dbReference type="InterPro" id="IPR013783">
    <property type="entry name" value="Ig-like_fold"/>
</dbReference>
<dbReference type="Proteomes" id="UP000271925">
    <property type="component" value="Unassembled WGS sequence"/>
</dbReference>
<dbReference type="EMBL" id="RQJO01000010">
    <property type="protein sequence ID" value="RRB00866.1"/>
    <property type="molecule type" value="Genomic_DNA"/>
</dbReference>
<protein>
    <recommendedName>
        <fullName evidence="1">Dystroglycan-type cadherin-like domain-containing protein</fullName>
    </recommendedName>
</protein>
<dbReference type="OrthoDB" id="9805017at2"/>
<dbReference type="InterPro" id="IPR013431">
    <property type="entry name" value="Delta_60_rpt"/>
</dbReference>
<dbReference type="NCBIfam" id="TIGR02608">
    <property type="entry name" value="delta_60_rpt"/>
    <property type="match status" value="13"/>
</dbReference>